<feature type="chain" id="PRO_5040784672" evidence="1">
    <location>
        <begin position="30"/>
        <end position="96"/>
    </location>
</feature>
<accession>A0A9X2T0N6</accession>
<dbReference type="InterPro" id="IPR001893">
    <property type="entry name" value="Cys-rich_GLG1_repeat"/>
</dbReference>
<proteinExistence type="predicted"/>
<reference evidence="2" key="1">
    <citation type="submission" date="2022-08" db="EMBL/GenBank/DDBJ databases">
        <authorList>
            <person name="Li F."/>
        </authorList>
    </citation>
    <scope>NUCLEOTIDE SEQUENCE</scope>
    <source>
        <strain evidence="2">MQZ15Z-1</strain>
    </source>
</reference>
<evidence type="ECO:0000256" key="1">
    <source>
        <dbReference type="SAM" id="SignalP"/>
    </source>
</evidence>
<protein>
    <submittedName>
        <fullName evidence="2">Cysteine rich repeat-containing protein</fullName>
    </submittedName>
</protein>
<dbReference type="RefSeq" id="WP_258731008.1">
    <property type="nucleotide sequence ID" value="NZ_JANTHZ010000001.1"/>
</dbReference>
<dbReference type="Proteomes" id="UP001151088">
    <property type="component" value="Unassembled WGS sequence"/>
</dbReference>
<gene>
    <name evidence="2" type="ORF">NVS89_03050</name>
</gene>
<evidence type="ECO:0000313" key="2">
    <source>
        <dbReference type="EMBL" id="MCS0494060.1"/>
    </source>
</evidence>
<dbReference type="EMBL" id="JANTHZ010000001">
    <property type="protein sequence ID" value="MCS0494060.1"/>
    <property type="molecule type" value="Genomic_DNA"/>
</dbReference>
<dbReference type="AlphaFoldDB" id="A0A9X2T0N6"/>
<evidence type="ECO:0000313" key="3">
    <source>
        <dbReference type="Proteomes" id="UP001151088"/>
    </source>
</evidence>
<name>A0A9X2T0N6_9HYPH</name>
<sequence>MLRRLNLRAALVLALAGIAGVVLTGSAFAQTPAMAQNLSTAQRQAIRAACEADIRSACAGIQPGGGRILECMKANPDKISQPCKDALLSARAAQAQ</sequence>
<keyword evidence="3" id="KW-1185">Reference proteome</keyword>
<keyword evidence="1" id="KW-0732">Signal</keyword>
<organism evidence="2 3">
    <name type="scientific">Ancylobacter mangrovi</name>
    <dbReference type="NCBI Taxonomy" id="2972472"/>
    <lineage>
        <taxon>Bacteria</taxon>
        <taxon>Pseudomonadati</taxon>
        <taxon>Pseudomonadota</taxon>
        <taxon>Alphaproteobacteria</taxon>
        <taxon>Hyphomicrobiales</taxon>
        <taxon>Xanthobacteraceae</taxon>
        <taxon>Ancylobacter</taxon>
    </lineage>
</organism>
<comment type="caution">
    <text evidence="2">The sequence shown here is derived from an EMBL/GenBank/DDBJ whole genome shotgun (WGS) entry which is preliminary data.</text>
</comment>
<dbReference type="Pfam" id="PF00839">
    <property type="entry name" value="Cys_rich_FGFR"/>
    <property type="match status" value="1"/>
</dbReference>
<feature type="signal peptide" evidence="1">
    <location>
        <begin position="1"/>
        <end position="29"/>
    </location>
</feature>
<dbReference type="GO" id="GO:0016020">
    <property type="term" value="C:membrane"/>
    <property type="evidence" value="ECO:0007669"/>
    <property type="project" value="InterPro"/>
</dbReference>